<dbReference type="FunFam" id="3.90.70.30:FF:000001">
    <property type="entry name" value="Glutathione gamma-glutamylcysteinyltransferase 1"/>
    <property type="match status" value="1"/>
</dbReference>
<evidence type="ECO:0000313" key="6">
    <source>
        <dbReference type="EMBL" id="KAJ8663689.1"/>
    </source>
</evidence>
<feature type="domain" description="Peptidase C83" evidence="5">
    <location>
        <begin position="44"/>
        <end position="269"/>
    </location>
</feature>
<protein>
    <recommendedName>
        <fullName evidence="1">glutathione gamma-glutamylcysteinyltransferase</fullName>
        <ecNumber evidence="1">2.3.2.15</ecNumber>
    </recommendedName>
</protein>
<dbReference type="EMBL" id="JARTCD010000002">
    <property type="protein sequence ID" value="KAJ8663689.1"/>
    <property type="molecule type" value="Genomic_DNA"/>
</dbReference>
<evidence type="ECO:0000256" key="4">
    <source>
        <dbReference type="ARBA" id="ARBA00022723"/>
    </source>
</evidence>
<name>A0AAD8DI50_9FUNG</name>
<evidence type="ECO:0000313" key="7">
    <source>
        <dbReference type="Proteomes" id="UP001234581"/>
    </source>
</evidence>
<dbReference type="RefSeq" id="XP_058348601.1">
    <property type="nucleotide sequence ID" value="XM_058481037.1"/>
</dbReference>
<dbReference type="InterPro" id="IPR038156">
    <property type="entry name" value="PCS_N_sf"/>
</dbReference>
<dbReference type="Pfam" id="PF05023">
    <property type="entry name" value="Phytochelatin"/>
    <property type="match status" value="1"/>
</dbReference>
<dbReference type="Proteomes" id="UP001234581">
    <property type="component" value="Unassembled WGS sequence"/>
</dbReference>
<evidence type="ECO:0000256" key="2">
    <source>
        <dbReference type="ARBA" id="ARBA00022539"/>
    </source>
</evidence>
<dbReference type="GO" id="GO:0046938">
    <property type="term" value="P:phytochelatin biosynthetic process"/>
    <property type="evidence" value="ECO:0007669"/>
    <property type="project" value="InterPro"/>
</dbReference>
<dbReference type="EC" id="2.3.2.15" evidence="1"/>
<sequence>MSFTLPLYRKAITASIAAAQSMPSRCRRTATMATARTVSTPNTVADDMFPIHMHPKSPSKLVNFTSHEGKRLFRGAMDQGHTESFFKLMGNFSTQSSPMLGGVSSLAMALNALEIDPKRRWKGNWRWYSDELLETCSSKEEVLLRGMSFDEFSCLAKSHCHVEARRARFTRYQQFLNDLEAITANNSRQVMVISYSRSRIGQMGQQGGHFSPIGGYNKEENMVLIMDVARGQYPSVWVDAELLFQSMQERELDMLGKSRGYFLLQAPQQHQASMMTTMMDRSPNKCSGCSRQCSKRFQMPTTTTAAAAATAAH</sequence>
<organism evidence="6 7">
    <name type="scientific">Lichtheimia ornata</name>
    <dbReference type="NCBI Taxonomy" id="688661"/>
    <lineage>
        <taxon>Eukaryota</taxon>
        <taxon>Fungi</taxon>
        <taxon>Fungi incertae sedis</taxon>
        <taxon>Mucoromycota</taxon>
        <taxon>Mucoromycotina</taxon>
        <taxon>Mucoromycetes</taxon>
        <taxon>Mucorales</taxon>
        <taxon>Lichtheimiaceae</taxon>
        <taxon>Lichtheimia</taxon>
    </lineage>
</organism>
<dbReference type="GO" id="GO:0046872">
    <property type="term" value="F:metal ion binding"/>
    <property type="evidence" value="ECO:0007669"/>
    <property type="project" value="UniProtKB-KW"/>
</dbReference>
<evidence type="ECO:0000256" key="3">
    <source>
        <dbReference type="ARBA" id="ARBA00022679"/>
    </source>
</evidence>
<dbReference type="InterPro" id="IPR038765">
    <property type="entry name" value="Papain-like_cys_pep_sf"/>
</dbReference>
<evidence type="ECO:0000259" key="5">
    <source>
        <dbReference type="PROSITE" id="PS51443"/>
    </source>
</evidence>
<keyword evidence="2" id="KW-0104">Cadmium</keyword>
<dbReference type="AlphaFoldDB" id="A0AAD8DI50"/>
<reference evidence="6 7" key="1">
    <citation type="submission" date="2023-03" db="EMBL/GenBank/DDBJ databases">
        <title>Genome sequence of Lichtheimia ornata CBS 291.66.</title>
        <authorList>
            <person name="Mohabir J.T."/>
            <person name="Shea T.P."/>
            <person name="Kurbessoian T."/>
            <person name="Berby B."/>
            <person name="Fontaine J."/>
            <person name="Livny J."/>
            <person name="Gnirke A."/>
            <person name="Stajich J.E."/>
            <person name="Cuomo C.A."/>
        </authorList>
    </citation>
    <scope>NUCLEOTIDE SEQUENCE [LARGE SCALE GENOMIC DNA]</scope>
    <source>
        <strain evidence="6">CBS 291.66</strain>
    </source>
</reference>
<evidence type="ECO:0000256" key="1">
    <source>
        <dbReference type="ARBA" id="ARBA00012468"/>
    </source>
</evidence>
<dbReference type="GO" id="GO:0010038">
    <property type="term" value="P:response to metal ion"/>
    <property type="evidence" value="ECO:0007669"/>
    <property type="project" value="InterPro"/>
</dbReference>
<dbReference type="GeneID" id="83208357"/>
<dbReference type="Gene3D" id="3.90.70.30">
    <property type="entry name" value="Phytochelatin synthase, N-terminal domain"/>
    <property type="match status" value="1"/>
</dbReference>
<dbReference type="SUPFAM" id="SSF54001">
    <property type="entry name" value="Cysteine proteinases"/>
    <property type="match status" value="1"/>
</dbReference>
<comment type="caution">
    <text evidence="6">The sequence shown here is derived from an EMBL/GenBank/DDBJ whole genome shotgun (WGS) entry which is preliminary data.</text>
</comment>
<dbReference type="InterPro" id="IPR007719">
    <property type="entry name" value="PCS_N"/>
</dbReference>
<dbReference type="PROSITE" id="PS51443">
    <property type="entry name" value="PCS"/>
    <property type="match status" value="1"/>
</dbReference>
<dbReference type="PANTHER" id="PTHR33447">
    <property type="entry name" value="GLUTATHIONE GAMMA-GLUTAMYLCYSTEINYLTRANSFERASE"/>
    <property type="match status" value="1"/>
</dbReference>
<dbReference type="InterPro" id="IPR040409">
    <property type="entry name" value="PCS-like"/>
</dbReference>
<accession>A0AAD8DI50</accession>
<proteinExistence type="predicted"/>
<keyword evidence="7" id="KW-1185">Reference proteome</keyword>
<keyword evidence="4" id="KW-0479">Metal-binding</keyword>
<gene>
    <name evidence="6" type="ORF">O0I10_000938</name>
</gene>
<keyword evidence="3" id="KW-0808">Transferase</keyword>
<dbReference type="GO" id="GO:0016756">
    <property type="term" value="F:glutathione gamma-glutamylcysteinyltransferase activity"/>
    <property type="evidence" value="ECO:0007669"/>
    <property type="project" value="UniProtKB-EC"/>
</dbReference>